<dbReference type="EMBL" id="CYGX02000003">
    <property type="protein sequence ID" value="SIT34971.1"/>
    <property type="molecule type" value="Genomic_DNA"/>
</dbReference>
<proteinExistence type="predicted"/>
<organism evidence="2 3">
    <name type="scientific">Paraburkholderia ribeironis</name>
    <dbReference type="NCBI Taxonomy" id="1247936"/>
    <lineage>
        <taxon>Bacteria</taxon>
        <taxon>Pseudomonadati</taxon>
        <taxon>Pseudomonadota</taxon>
        <taxon>Betaproteobacteria</taxon>
        <taxon>Burkholderiales</taxon>
        <taxon>Burkholderiaceae</taxon>
        <taxon>Paraburkholderia</taxon>
    </lineage>
</organism>
<sequence length="149" mass="15551">MIKPGSTLACGAILSLLPPLQPSSRIATAITAPTVHAGLTLFANVIFAVSVIFSYGCLCNGTEIAASHLFEGDASDTDASLACIDLSMESTERYVYAQRMSATLRRSRLPTATVTPPLPSIGGRRRDDRRGAAPARTDPDAGRAASADS</sequence>
<protein>
    <submittedName>
        <fullName evidence="2">Uncharacterized protein</fullName>
    </submittedName>
</protein>
<accession>A0A1N7RIM7</accession>
<feature type="compositionally biased region" description="Basic and acidic residues" evidence="1">
    <location>
        <begin position="124"/>
        <end position="141"/>
    </location>
</feature>
<gene>
    <name evidence="2" type="ORF">BN2475_30026</name>
</gene>
<name>A0A1N7RIM7_9BURK</name>
<dbReference type="AlphaFoldDB" id="A0A1N7RIM7"/>
<keyword evidence="3" id="KW-1185">Reference proteome</keyword>
<feature type="region of interest" description="Disordered" evidence="1">
    <location>
        <begin position="107"/>
        <end position="149"/>
    </location>
</feature>
<dbReference type="STRING" id="1247936.BN2475_30026"/>
<evidence type="ECO:0000256" key="1">
    <source>
        <dbReference type="SAM" id="MobiDB-lite"/>
    </source>
</evidence>
<reference evidence="2 3" key="1">
    <citation type="submission" date="2016-12" db="EMBL/GenBank/DDBJ databases">
        <authorList>
            <person name="Song W.-J."/>
            <person name="Kurnit D.M."/>
        </authorList>
    </citation>
    <scope>NUCLEOTIDE SEQUENCE [LARGE SCALE GENOMIC DNA]</scope>
    <source>
        <strain evidence="2 3">STM7296</strain>
    </source>
</reference>
<evidence type="ECO:0000313" key="3">
    <source>
        <dbReference type="Proteomes" id="UP000187012"/>
    </source>
</evidence>
<evidence type="ECO:0000313" key="2">
    <source>
        <dbReference type="EMBL" id="SIT34971.1"/>
    </source>
</evidence>
<dbReference type="Proteomes" id="UP000187012">
    <property type="component" value="Unassembled WGS sequence"/>
</dbReference>